<keyword evidence="7" id="KW-0732">Signal</keyword>
<keyword evidence="12" id="KW-0564">Palmitate</keyword>
<proteinExistence type="inferred from homology"/>
<evidence type="ECO:0000256" key="4">
    <source>
        <dbReference type="ARBA" id="ARBA00022475"/>
    </source>
</evidence>
<keyword evidence="8 14" id="KW-0249">Electron transport</keyword>
<dbReference type="InterPro" id="IPR010514">
    <property type="entry name" value="COX_ARM"/>
</dbReference>
<evidence type="ECO:0000256" key="3">
    <source>
        <dbReference type="ARBA" id="ARBA00022448"/>
    </source>
</evidence>
<dbReference type="SUPFAM" id="SSF81464">
    <property type="entry name" value="Cytochrome c oxidase subunit II-like, transmembrane region"/>
    <property type="match status" value="1"/>
</dbReference>
<evidence type="ECO:0000256" key="12">
    <source>
        <dbReference type="ARBA" id="ARBA00023139"/>
    </source>
</evidence>
<dbReference type="NCBIfam" id="TIGR01433">
    <property type="entry name" value="CyoA"/>
    <property type="match status" value="1"/>
</dbReference>
<feature type="transmembrane region" description="Helical" evidence="16">
    <location>
        <begin position="44"/>
        <end position="68"/>
    </location>
</feature>
<evidence type="ECO:0000256" key="5">
    <source>
        <dbReference type="ARBA" id="ARBA00022660"/>
    </source>
</evidence>
<dbReference type="PROSITE" id="PS50857">
    <property type="entry name" value="COX2_CUA"/>
    <property type="match status" value="1"/>
</dbReference>
<comment type="subcellular location">
    <subcellularLocation>
        <location evidence="1">Cell membrane</location>
        <topology evidence="1">Multi-pass membrane protein</topology>
    </subcellularLocation>
</comment>
<keyword evidence="6 16" id="KW-0812">Transmembrane</keyword>
<dbReference type="Pfam" id="PF00116">
    <property type="entry name" value="COX2"/>
    <property type="match status" value="1"/>
</dbReference>
<dbReference type="InterPro" id="IPR036257">
    <property type="entry name" value="Cyt_c_oxidase_su2_TM_sf"/>
</dbReference>
<keyword evidence="11 14" id="KW-0472">Membrane</keyword>
<dbReference type="EMBL" id="JBHLVX010000050">
    <property type="protein sequence ID" value="MFC0269038.1"/>
    <property type="molecule type" value="Genomic_DNA"/>
</dbReference>
<organism evidence="19 20">
    <name type="scientific">Kushneria aurantia</name>
    <dbReference type="NCBI Taxonomy" id="504092"/>
    <lineage>
        <taxon>Bacteria</taxon>
        <taxon>Pseudomonadati</taxon>
        <taxon>Pseudomonadota</taxon>
        <taxon>Gammaproteobacteria</taxon>
        <taxon>Oceanospirillales</taxon>
        <taxon>Halomonadaceae</taxon>
        <taxon>Kushneria</taxon>
    </lineage>
</organism>
<keyword evidence="20" id="KW-1185">Reference proteome</keyword>
<evidence type="ECO:0000259" key="18">
    <source>
        <dbReference type="PROSITE" id="PS50999"/>
    </source>
</evidence>
<sequence length="316" mass="35942">MRKRNSLKPLRVMMWLVVPLLLLSGCDAALIDPAGQVGQGLRSLIFTAFALMMIVVIPVIIMTILFAWRYRQTNLAAKYTPNWEHSTIIEVFVWFIPLVIIVFLAIITWQTSHQYDPHNPNSVTENPEEVMEIQAVSLDWKWLFIYPDLNIATVNEVAFPVDQPVRFQVTSGTVMNSFMIPTLGSQIYAMAGMDNDVYLESDREGVFRGRSTNYSGRGFSQMLFDARVTSEQEFQQWVQQVRQSPDTLTYPQEYEALAEPTVAHPVEYFSQIAPHLYQDILNRFRGGPSDGNHGNHGREQNHSSDQAHAMSAQAAE</sequence>
<dbReference type="CDD" id="cd04212">
    <property type="entry name" value="CuRO_UO_II"/>
    <property type="match status" value="1"/>
</dbReference>
<evidence type="ECO:0000256" key="14">
    <source>
        <dbReference type="PIRNR" id="PIRNR000292"/>
    </source>
</evidence>
<dbReference type="Proteomes" id="UP001589814">
    <property type="component" value="Unassembled WGS sequence"/>
</dbReference>
<dbReference type="PANTHER" id="PTHR22888:SF18">
    <property type="entry name" value="CYTOCHROME BO(3) UBIQUINOL OXIDASE SUBUNIT 2"/>
    <property type="match status" value="1"/>
</dbReference>
<evidence type="ECO:0000256" key="16">
    <source>
        <dbReference type="SAM" id="Phobius"/>
    </source>
</evidence>
<dbReference type="InterPro" id="IPR011759">
    <property type="entry name" value="Cyt_c_oxidase_su2_TM_dom"/>
</dbReference>
<dbReference type="PIRSF" id="PIRSF000292">
    <property type="entry name" value="Ubi_od_II"/>
    <property type="match status" value="1"/>
</dbReference>
<evidence type="ECO:0000256" key="13">
    <source>
        <dbReference type="ARBA" id="ARBA00023288"/>
    </source>
</evidence>
<feature type="domain" description="Cytochrome oxidase subunit II transmembrane region profile" evidence="18">
    <location>
        <begin position="22"/>
        <end position="119"/>
    </location>
</feature>
<feature type="domain" description="Cytochrome oxidase subunit II copper A binding" evidence="17">
    <location>
        <begin position="128"/>
        <end position="240"/>
    </location>
</feature>
<dbReference type="PROSITE" id="PS50999">
    <property type="entry name" value="COX2_TM"/>
    <property type="match status" value="1"/>
</dbReference>
<feature type="region of interest" description="Disordered" evidence="15">
    <location>
        <begin position="283"/>
        <end position="316"/>
    </location>
</feature>
<dbReference type="SUPFAM" id="SSF49503">
    <property type="entry name" value="Cupredoxins"/>
    <property type="match status" value="1"/>
</dbReference>
<dbReference type="InterPro" id="IPR006333">
    <property type="entry name" value="Cyt_o_ubiquinol_oxidase_su2"/>
</dbReference>
<dbReference type="PROSITE" id="PS51257">
    <property type="entry name" value="PROKAR_LIPOPROTEIN"/>
    <property type="match status" value="1"/>
</dbReference>
<accession>A0ABV6G6A7</accession>
<keyword evidence="4 14" id="KW-1003">Cell membrane</keyword>
<evidence type="ECO:0000256" key="9">
    <source>
        <dbReference type="ARBA" id="ARBA00022989"/>
    </source>
</evidence>
<evidence type="ECO:0000256" key="11">
    <source>
        <dbReference type="ARBA" id="ARBA00023136"/>
    </source>
</evidence>
<name>A0ABV6G6A7_9GAMM</name>
<keyword evidence="10 14" id="KW-0560">Oxidoreductase</keyword>
<keyword evidence="13" id="KW-0449">Lipoprotein</keyword>
<protein>
    <recommendedName>
        <fullName evidence="14">Ubiquinol oxidase subunit 2</fullName>
    </recommendedName>
</protein>
<evidence type="ECO:0000256" key="10">
    <source>
        <dbReference type="ARBA" id="ARBA00023002"/>
    </source>
</evidence>
<evidence type="ECO:0000256" key="15">
    <source>
        <dbReference type="SAM" id="MobiDB-lite"/>
    </source>
</evidence>
<evidence type="ECO:0000256" key="1">
    <source>
        <dbReference type="ARBA" id="ARBA00004651"/>
    </source>
</evidence>
<dbReference type="InterPro" id="IPR034227">
    <property type="entry name" value="CuRO_UO_II"/>
</dbReference>
<reference evidence="19 20" key="1">
    <citation type="submission" date="2024-09" db="EMBL/GenBank/DDBJ databases">
        <authorList>
            <person name="Sun Q."/>
            <person name="Mori K."/>
        </authorList>
    </citation>
    <scope>NUCLEOTIDE SEQUENCE [LARGE SCALE GENOMIC DNA]</scope>
    <source>
        <strain evidence="19 20">CCM 7415</strain>
    </source>
</reference>
<comment type="similarity">
    <text evidence="2 14">Belongs to the cytochrome c oxidase subunit 2 family.</text>
</comment>
<dbReference type="Gene3D" id="1.10.287.90">
    <property type="match status" value="1"/>
</dbReference>
<dbReference type="InterPro" id="IPR045187">
    <property type="entry name" value="CcO_II"/>
</dbReference>
<keyword evidence="3 14" id="KW-0813">Transport</keyword>
<dbReference type="InterPro" id="IPR002429">
    <property type="entry name" value="CcO_II-like_C"/>
</dbReference>
<dbReference type="RefSeq" id="WP_026351856.1">
    <property type="nucleotide sequence ID" value="NZ_JBHLVX010000050.1"/>
</dbReference>
<evidence type="ECO:0000313" key="19">
    <source>
        <dbReference type="EMBL" id="MFC0269038.1"/>
    </source>
</evidence>
<dbReference type="InterPro" id="IPR008972">
    <property type="entry name" value="Cupredoxin"/>
</dbReference>
<evidence type="ECO:0000256" key="6">
    <source>
        <dbReference type="ARBA" id="ARBA00022692"/>
    </source>
</evidence>
<evidence type="ECO:0000313" key="20">
    <source>
        <dbReference type="Proteomes" id="UP001589814"/>
    </source>
</evidence>
<keyword evidence="5 14" id="KW-0679">Respiratory chain</keyword>
<dbReference type="Pfam" id="PF06481">
    <property type="entry name" value="COX_ARM"/>
    <property type="match status" value="1"/>
</dbReference>
<dbReference type="Gene3D" id="2.60.40.420">
    <property type="entry name" value="Cupredoxins - blue copper proteins"/>
    <property type="match status" value="1"/>
</dbReference>
<evidence type="ECO:0000256" key="8">
    <source>
        <dbReference type="ARBA" id="ARBA00022982"/>
    </source>
</evidence>
<dbReference type="PANTHER" id="PTHR22888">
    <property type="entry name" value="CYTOCHROME C OXIDASE, SUBUNIT II"/>
    <property type="match status" value="1"/>
</dbReference>
<evidence type="ECO:0000256" key="2">
    <source>
        <dbReference type="ARBA" id="ARBA00007866"/>
    </source>
</evidence>
<evidence type="ECO:0000256" key="7">
    <source>
        <dbReference type="ARBA" id="ARBA00022729"/>
    </source>
</evidence>
<gene>
    <name evidence="19" type="primary">cyoA</name>
    <name evidence="19" type="ORF">ACFFHW_13765</name>
</gene>
<feature type="transmembrane region" description="Helical" evidence="16">
    <location>
        <begin position="88"/>
        <end position="109"/>
    </location>
</feature>
<evidence type="ECO:0000259" key="17">
    <source>
        <dbReference type="PROSITE" id="PS50857"/>
    </source>
</evidence>
<keyword evidence="9 16" id="KW-1133">Transmembrane helix</keyword>
<comment type="caution">
    <text evidence="19">The sequence shown here is derived from an EMBL/GenBank/DDBJ whole genome shotgun (WGS) entry which is preliminary data.</text>
</comment>